<evidence type="ECO:0000256" key="1">
    <source>
        <dbReference type="SAM" id="MobiDB-lite"/>
    </source>
</evidence>
<dbReference type="Proteomes" id="UP000230586">
    <property type="component" value="Unassembled WGS sequence"/>
</dbReference>
<dbReference type="EMBL" id="PEXX01000020">
    <property type="protein sequence ID" value="PIU10837.1"/>
    <property type="molecule type" value="Genomic_DNA"/>
</dbReference>
<feature type="compositionally biased region" description="Basic residues" evidence="1">
    <location>
        <begin position="102"/>
        <end position="114"/>
    </location>
</feature>
<feature type="region of interest" description="Disordered" evidence="1">
    <location>
        <begin position="89"/>
        <end position="128"/>
    </location>
</feature>
<gene>
    <name evidence="2" type="ORF">COT27_01005</name>
</gene>
<evidence type="ECO:0000313" key="2">
    <source>
        <dbReference type="EMBL" id="PIU10837.1"/>
    </source>
</evidence>
<name>A0A2M6XT76_9BACT</name>
<sequence>MILYYNLTRRANFVGTNSVGVQSEGEAEGCGGNSASPEPKRSPAALLAKSRTQQKSFLFLLEEKIGGAQIKKCEENFFAGWRALASGGEAERQSSQSGFSSKKVRISSNKHHKFKGNDEKSSGQNKRI</sequence>
<feature type="region of interest" description="Disordered" evidence="1">
    <location>
        <begin position="22"/>
        <end position="43"/>
    </location>
</feature>
<protein>
    <submittedName>
        <fullName evidence="2">Uncharacterized protein</fullName>
    </submittedName>
</protein>
<organism evidence="2 3">
    <name type="scientific">Candidatus Kuenenbacteria bacterium CG08_land_8_20_14_0_20_37_23</name>
    <dbReference type="NCBI Taxonomy" id="1974617"/>
    <lineage>
        <taxon>Bacteria</taxon>
        <taxon>Candidatus Kueneniibacteriota</taxon>
    </lineage>
</organism>
<evidence type="ECO:0000313" key="3">
    <source>
        <dbReference type="Proteomes" id="UP000230586"/>
    </source>
</evidence>
<accession>A0A2M6XT76</accession>
<proteinExistence type="predicted"/>
<dbReference type="AlphaFoldDB" id="A0A2M6XT76"/>
<reference evidence="3" key="1">
    <citation type="submission" date="2017-09" db="EMBL/GenBank/DDBJ databases">
        <title>Depth-based differentiation of microbial function through sediment-hosted aquifers and enrichment of novel symbionts in the deep terrestrial subsurface.</title>
        <authorList>
            <person name="Probst A.J."/>
            <person name="Ladd B."/>
            <person name="Jarett J.K."/>
            <person name="Geller-Mcgrath D.E."/>
            <person name="Sieber C.M.K."/>
            <person name="Emerson J.B."/>
            <person name="Anantharaman K."/>
            <person name="Thomas B.C."/>
            <person name="Malmstrom R."/>
            <person name="Stieglmeier M."/>
            <person name="Klingl A."/>
            <person name="Woyke T."/>
            <person name="Ryan C.M."/>
            <person name="Banfield J.F."/>
        </authorList>
    </citation>
    <scope>NUCLEOTIDE SEQUENCE [LARGE SCALE GENOMIC DNA]</scope>
</reference>
<comment type="caution">
    <text evidence="2">The sequence shown here is derived from an EMBL/GenBank/DDBJ whole genome shotgun (WGS) entry which is preliminary data.</text>
</comment>